<organism evidence="3 4">
    <name type="scientific">Natrialba swarupiae</name>
    <dbReference type="NCBI Taxonomy" id="2448032"/>
    <lineage>
        <taxon>Archaea</taxon>
        <taxon>Methanobacteriati</taxon>
        <taxon>Methanobacteriota</taxon>
        <taxon>Stenosarchaea group</taxon>
        <taxon>Halobacteria</taxon>
        <taxon>Halobacteriales</taxon>
        <taxon>Natrialbaceae</taxon>
        <taxon>Natrialba</taxon>
    </lineage>
</organism>
<evidence type="ECO:0000313" key="3">
    <source>
        <dbReference type="EMBL" id="TYT62746.1"/>
    </source>
</evidence>
<proteinExistence type="predicted"/>
<dbReference type="InterPro" id="IPR055734">
    <property type="entry name" value="DUF7310"/>
</dbReference>
<dbReference type="Gene3D" id="1.20.5.340">
    <property type="match status" value="1"/>
</dbReference>
<feature type="compositionally biased region" description="Basic and acidic residues" evidence="1">
    <location>
        <begin position="129"/>
        <end position="141"/>
    </location>
</feature>
<accession>A0A5D5AM03</accession>
<reference evidence="3 4" key="1">
    <citation type="submission" date="2019-08" db="EMBL/GenBank/DDBJ databases">
        <title>Archaea genome.</title>
        <authorList>
            <person name="Kajale S."/>
            <person name="Shouche Y."/>
            <person name="Deshpande N."/>
            <person name="Sharma A."/>
        </authorList>
    </citation>
    <scope>NUCLEOTIDE SEQUENCE [LARGE SCALE GENOMIC DNA]</scope>
    <source>
        <strain evidence="3 4">ESP3B_9</strain>
    </source>
</reference>
<dbReference type="Proteomes" id="UP000324104">
    <property type="component" value="Unassembled WGS sequence"/>
</dbReference>
<dbReference type="AlphaFoldDB" id="A0A5D5AM03"/>
<dbReference type="RefSeq" id="WP_149080763.1">
    <property type="nucleotide sequence ID" value="NZ_VTAW01000006.1"/>
</dbReference>
<feature type="region of interest" description="Disordered" evidence="1">
    <location>
        <begin position="101"/>
        <end position="260"/>
    </location>
</feature>
<dbReference type="SUPFAM" id="SSF57997">
    <property type="entry name" value="Tropomyosin"/>
    <property type="match status" value="1"/>
</dbReference>
<gene>
    <name evidence="3" type="ORF">FYC77_06865</name>
</gene>
<name>A0A5D5AM03_9EURY</name>
<evidence type="ECO:0000313" key="4">
    <source>
        <dbReference type="Proteomes" id="UP000324104"/>
    </source>
</evidence>
<dbReference type="Pfam" id="PF23991">
    <property type="entry name" value="DUF7310"/>
    <property type="match status" value="1"/>
</dbReference>
<feature type="compositionally biased region" description="Polar residues" evidence="1">
    <location>
        <begin position="149"/>
        <end position="161"/>
    </location>
</feature>
<dbReference type="EMBL" id="VTAW01000006">
    <property type="protein sequence ID" value="TYT62746.1"/>
    <property type="molecule type" value="Genomic_DNA"/>
</dbReference>
<feature type="compositionally biased region" description="Basic and acidic residues" evidence="1">
    <location>
        <begin position="193"/>
        <end position="210"/>
    </location>
</feature>
<evidence type="ECO:0000259" key="2">
    <source>
        <dbReference type="Pfam" id="PF23991"/>
    </source>
</evidence>
<feature type="compositionally biased region" description="Basic and acidic residues" evidence="1">
    <location>
        <begin position="167"/>
        <end position="182"/>
    </location>
</feature>
<feature type="domain" description="DUF7310" evidence="2">
    <location>
        <begin position="7"/>
        <end position="89"/>
    </location>
</feature>
<sequence length="260" mass="27910">MTDLDRLEQRLSAVERTVVDGESALDEIPELAALGADLDRLETQLEGHETRLATLEGRTESIEGYVGRIDAVNDAVETEATTALAVVDRLERRVADLERRLEDVSASAPADAGETADPTDEESDCEPTTGDRTDDRIERTIADVVGETSDGTEQQIPTTGGPSSGDDPLRSASDERRPESRCSTDATEQPVGGDRRRTDGVDGDDGRPEPSTRTTDQRTVARRVSSAEGGDTAPADARGRQPNCDETSSGFVPSILSWVR</sequence>
<keyword evidence="4" id="KW-1185">Reference proteome</keyword>
<evidence type="ECO:0000256" key="1">
    <source>
        <dbReference type="SAM" id="MobiDB-lite"/>
    </source>
</evidence>
<comment type="caution">
    <text evidence="3">The sequence shown here is derived from an EMBL/GenBank/DDBJ whole genome shotgun (WGS) entry which is preliminary data.</text>
</comment>
<protein>
    <recommendedName>
        <fullName evidence="2">DUF7310 domain-containing protein</fullName>
    </recommendedName>
</protein>